<evidence type="ECO:0000313" key="3">
    <source>
        <dbReference type="Proteomes" id="UP000076842"/>
    </source>
</evidence>
<feature type="region of interest" description="Disordered" evidence="1">
    <location>
        <begin position="73"/>
        <end position="116"/>
    </location>
</feature>
<keyword evidence="3" id="KW-1185">Reference proteome</keyword>
<organism evidence="2 3">
    <name type="scientific">Calocera cornea HHB12733</name>
    <dbReference type="NCBI Taxonomy" id="1353952"/>
    <lineage>
        <taxon>Eukaryota</taxon>
        <taxon>Fungi</taxon>
        <taxon>Dikarya</taxon>
        <taxon>Basidiomycota</taxon>
        <taxon>Agaricomycotina</taxon>
        <taxon>Dacrymycetes</taxon>
        <taxon>Dacrymycetales</taxon>
        <taxon>Dacrymycetaceae</taxon>
        <taxon>Calocera</taxon>
    </lineage>
</organism>
<evidence type="ECO:0000256" key="1">
    <source>
        <dbReference type="SAM" id="MobiDB-lite"/>
    </source>
</evidence>
<name>A0A165GIN7_9BASI</name>
<accession>A0A165GIN7</accession>
<dbReference type="Proteomes" id="UP000076842">
    <property type="component" value="Unassembled WGS sequence"/>
</dbReference>
<dbReference type="InParanoid" id="A0A165GIN7"/>
<evidence type="ECO:0000313" key="2">
    <source>
        <dbReference type="EMBL" id="KZT58119.1"/>
    </source>
</evidence>
<sequence>MLDQLDKKKGPIQDGLKIVAEKKPAAPGPLVIETLRVQRLPARRAGSRLSADLVVPAEDQGIKLQYVTLKARRRSQDKEELEVKGHKPAGMPTHAGKKDPTNVDFGRVSNSSAGRPGLFATVREQSRSKPSSFVGLARRMAYPM</sequence>
<proteinExistence type="predicted"/>
<dbReference type="AlphaFoldDB" id="A0A165GIN7"/>
<dbReference type="EMBL" id="KV423955">
    <property type="protein sequence ID" value="KZT58119.1"/>
    <property type="molecule type" value="Genomic_DNA"/>
</dbReference>
<gene>
    <name evidence="2" type="ORF">CALCODRAFT_508393</name>
</gene>
<feature type="compositionally biased region" description="Basic and acidic residues" evidence="1">
    <location>
        <begin position="74"/>
        <end position="85"/>
    </location>
</feature>
<reference evidence="2 3" key="1">
    <citation type="journal article" date="2016" name="Mol. Biol. Evol.">
        <title>Comparative Genomics of Early-Diverging Mushroom-Forming Fungi Provides Insights into the Origins of Lignocellulose Decay Capabilities.</title>
        <authorList>
            <person name="Nagy L.G."/>
            <person name="Riley R."/>
            <person name="Tritt A."/>
            <person name="Adam C."/>
            <person name="Daum C."/>
            <person name="Floudas D."/>
            <person name="Sun H."/>
            <person name="Yadav J.S."/>
            <person name="Pangilinan J."/>
            <person name="Larsson K.H."/>
            <person name="Matsuura K."/>
            <person name="Barry K."/>
            <person name="Labutti K."/>
            <person name="Kuo R."/>
            <person name="Ohm R.A."/>
            <person name="Bhattacharya S.S."/>
            <person name="Shirouzu T."/>
            <person name="Yoshinaga Y."/>
            <person name="Martin F.M."/>
            <person name="Grigoriev I.V."/>
            <person name="Hibbett D.S."/>
        </authorList>
    </citation>
    <scope>NUCLEOTIDE SEQUENCE [LARGE SCALE GENOMIC DNA]</scope>
    <source>
        <strain evidence="2 3">HHB12733</strain>
    </source>
</reference>
<protein>
    <submittedName>
        <fullName evidence="2">Uncharacterized protein</fullName>
    </submittedName>
</protein>